<proteinExistence type="predicted"/>
<organism evidence="2 3">
    <name type="scientific">Bordetella holmesii 1058</name>
    <dbReference type="NCBI Taxonomy" id="1247648"/>
    <lineage>
        <taxon>Bacteria</taxon>
        <taxon>Pseudomonadati</taxon>
        <taxon>Pseudomonadota</taxon>
        <taxon>Betaproteobacteria</taxon>
        <taxon>Burkholderiales</taxon>
        <taxon>Alcaligenaceae</taxon>
        <taxon>Bordetella</taxon>
    </lineage>
</organism>
<evidence type="ECO:0000313" key="3">
    <source>
        <dbReference type="Proteomes" id="UP000023104"/>
    </source>
</evidence>
<dbReference type="Gene3D" id="3.40.630.30">
    <property type="match status" value="1"/>
</dbReference>
<dbReference type="Proteomes" id="UP000023104">
    <property type="component" value="Unassembled WGS sequence"/>
</dbReference>
<comment type="caution">
    <text evidence="2">The sequence shown here is derived from an EMBL/GenBank/DDBJ whole genome shotgun (WGS) entry which is preliminary data.</text>
</comment>
<evidence type="ECO:0000313" key="2">
    <source>
        <dbReference type="EMBL" id="EXX96565.1"/>
    </source>
</evidence>
<reference evidence="2 3" key="1">
    <citation type="submission" date="2014-02" db="EMBL/GenBank/DDBJ databases">
        <title>Whole Genome Sequencing Of Bordetella Holmesii, An Emerging Opportunistic Infection Of Humans.</title>
        <authorList>
            <person name="Tettelin H."/>
            <person name="Hooven T.A."/>
            <person name="Hine E."/>
            <person name="Su Q."/>
            <person name="Huard R.C."/>
            <person name="Della-Latta P."/>
            <person name="Daugherty S.C."/>
            <person name="Agrawal S."/>
            <person name="Sengamalay N."/>
            <person name="Tallon L.J."/>
            <person name="Sadzewicz L."/>
            <person name="Whittier S."/>
            <person name="Fraser C.M."/>
            <person name="Ratner A.J."/>
        </authorList>
    </citation>
    <scope>NUCLEOTIDE SEQUENCE [LARGE SCALE GENOMIC DNA]</scope>
    <source>
        <strain evidence="2 3">1058</strain>
    </source>
</reference>
<accession>A0ABN0S4P8</accession>
<feature type="domain" description="N-acetyltransferase" evidence="1">
    <location>
        <begin position="7"/>
        <end position="171"/>
    </location>
</feature>
<gene>
    <name evidence="2" type="ORF">D559_0194</name>
</gene>
<dbReference type="PROSITE" id="PS51186">
    <property type="entry name" value="GNAT"/>
    <property type="match status" value="1"/>
</dbReference>
<dbReference type="CDD" id="cd04301">
    <property type="entry name" value="NAT_SF"/>
    <property type="match status" value="1"/>
</dbReference>
<keyword evidence="3" id="KW-1185">Reference proteome</keyword>
<dbReference type="InterPro" id="IPR000182">
    <property type="entry name" value="GNAT_dom"/>
</dbReference>
<dbReference type="InterPro" id="IPR016181">
    <property type="entry name" value="Acyl_CoA_acyltransferase"/>
</dbReference>
<name>A0ABN0S4P8_9BORD</name>
<dbReference type="Pfam" id="PF00583">
    <property type="entry name" value="Acetyltransf_1"/>
    <property type="match status" value="1"/>
</dbReference>
<evidence type="ECO:0000259" key="1">
    <source>
        <dbReference type="PROSITE" id="PS51186"/>
    </source>
</evidence>
<dbReference type="EMBL" id="JDTF01000002">
    <property type="protein sequence ID" value="EXX96565.1"/>
    <property type="molecule type" value="Genomic_DNA"/>
</dbReference>
<sequence length="173" mass="18571">MFMSSTLICRALSASDLPLILRLQAELYPAELHESAAFFMNRIALAAATCRVVMNAQRLAGYLIAYPWDSGLPPALDLPLDALPVRADCWFVHDCAVARWAQGKGVARMMLRDSARSAAQAGLTRASLVSLASAVTYWEKQGYAAATSSADLARKLAGYGTGAVYMSRALPAQ</sequence>
<protein>
    <submittedName>
        <fullName evidence="2">Acetyltransferase family protein</fullName>
    </submittedName>
</protein>
<dbReference type="SUPFAM" id="SSF55729">
    <property type="entry name" value="Acyl-CoA N-acyltransferases (Nat)"/>
    <property type="match status" value="1"/>
</dbReference>